<evidence type="ECO:0000313" key="1">
    <source>
        <dbReference type="EMBL" id="GFQ66853.1"/>
    </source>
</evidence>
<proteinExistence type="predicted"/>
<dbReference type="GO" id="GO:0042981">
    <property type="term" value="P:regulation of apoptotic process"/>
    <property type="evidence" value="ECO:0007669"/>
    <property type="project" value="InterPro"/>
</dbReference>
<accession>A0A8X6FTG6</accession>
<sequence length="303" mass="34555">MANVNRGYLAAKGALSYVWYRCNRIENFPEIDLATKAVISNINRLRDLIWVEMFSAWAEWREFLKTHKNRMISSPKAYATYVTYACHLVNEQFSNGFECFVRTLALVAAFAVSAKKRNQAEFIDVSTEIFTAFFEERIKEKFTKEGSWKKFMKVFPNRSSLKEDLKTVNDMYKNEEIPAIVTVLFVDREISGKIGNQDLKDIKQEVVENDERTLSLVEKITDKIEKICQEAEKDPIPVSEASSTADNSKVAQAVTSASRSALIEKAKKKLKEAVNDIAQITSVLEFIYPQLAESLDDSQADSR</sequence>
<dbReference type="AlphaFoldDB" id="A0A8X6FTG6"/>
<dbReference type="Proteomes" id="UP000887116">
    <property type="component" value="Unassembled WGS sequence"/>
</dbReference>
<organism evidence="1 2">
    <name type="scientific">Trichonephila clavata</name>
    <name type="common">Joro spider</name>
    <name type="synonym">Nephila clavata</name>
    <dbReference type="NCBI Taxonomy" id="2740835"/>
    <lineage>
        <taxon>Eukaryota</taxon>
        <taxon>Metazoa</taxon>
        <taxon>Ecdysozoa</taxon>
        <taxon>Arthropoda</taxon>
        <taxon>Chelicerata</taxon>
        <taxon>Arachnida</taxon>
        <taxon>Araneae</taxon>
        <taxon>Araneomorphae</taxon>
        <taxon>Entelegynae</taxon>
        <taxon>Araneoidea</taxon>
        <taxon>Nephilidae</taxon>
        <taxon>Trichonephila</taxon>
    </lineage>
</organism>
<dbReference type="InterPro" id="IPR036834">
    <property type="entry name" value="Bcl-2-like_sf"/>
</dbReference>
<protein>
    <submittedName>
        <fullName evidence="1">Uncharacterized protein</fullName>
    </submittedName>
</protein>
<name>A0A8X6FTG6_TRICU</name>
<dbReference type="EMBL" id="BMAO01030267">
    <property type="protein sequence ID" value="GFQ66853.1"/>
    <property type="molecule type" value="Genomic_DNA"/>
</dbReference>
<evidence type="ECO:0000313" key="2">
    <source>
        <dbReference type="Proteomes" id="UP000887116"/>
    </source>
</evidence>
<comment type="caution">
    <text evidence="1">The sequence shown here is derived from an EMBL/GenBank/DDBJ whole genome shotgun (WGS) entry which is preliminary data.</text>
</comment>
<keyword evidence="2" id="KW-1185">Reference proteome</keyword>
<gene>
    <name evidence="1" type="ORF">TNCT_338971</name>
</gene>
<dbReference type="OrthoDB" id="6432188at2759"/>
<dbReference type="Gene3D" id="1.10.437.10">
    <property type="entry name" value="Blc2-like"/>
    <property type="match status" value="1"/>
</dbReference>
<reference evidence="1" key="1">
    <citation type="submission" date="2020-07" db="EMBL/GenBank/DDBJ databases">
        <title>Multicomponent nature underlies the extraordinary mechanical properties of spider dragline silk.</title>
        <authorList>
            <person name="Kono N."/>
            <person name="Nakamura H."/>
            <person name="Mori M."/>
            <person name="Yoshida Y."/>
            <person name="Ohtoshi R."/>
            <person name="Malay A.D."/>
            <person name="Moran D.A.P."/>
            <person name="Tomita M."/>
            <person name="Numata K."/>
            <person name="Arakawa K."/>
        </authorList>
    </citation>
    <scope>NUCLEOTIDE SEQUENCE</scope>
</reference>